<sequence length="106" mass="11670">MTEPITCHVCGFRATGLGIAQRNADPKWLCTECALIAERIREVRRMDPYELKALDGGVDAAGDFIAANGADLSEYDEETARMLCKAVWKGCADRLRHLLVNGEAPF</sequence>
<dbReference type="EMBL" id="SMSI01000002">
    <property type="protein sequence ID" value="TDH35703.1"/>
    <property type="molecule type" value="Genomic_DNA"/>
</dbReference>
<dbReference type="RefSeq" id="WP_133284403.1">
    <property type="nucleotide sequence ID" value="NZ_SMSI01000002.1"/>
</dbReference>
<comment type="caution">
    <text evidence="1">The sequence shown here is derived from an EMBL/GenBank/DDBJ whole genome shotgun (WGS) entry which is preliminary data.</text>
</comment>
<organism evidence="1 2">
    <name type="scientific">Pseudohoeflea suaedae</name>
    <dbReference type="NCBI Taxonomy" id="877384"/>
    <lineage>
        <taxon>Bacteria</taxon>
        <taxon>Pseudomonadati</taxon>
        <taxon>Pseudomonadota</taxon>
        <taxon>Alphaproteobacteria</taxon>
        <taxon>Hyphomicrobiales</taxon>
        <taxon>Rhizobiaceae</taxon>
        <taxon>Pseudohoeflea</taxon>
    </lineage>
</organism>
<reference evidence="1 2" key="1">
    <citation type="journal article" date="2013" name="Int. J. Syst. Evol. Microbiol.">
        <title>Hoeflea suaedae sp. nov., an endophytic bacterium isolated from the root of the halophyte Suaeda maritima.</title>
        <authorList>
            <person name="Chung E.J."/>
            <person name="Park J.A."/>
            <person name="Pramanik P."/>
            <person name="Bibi F."/>
            <person name="Jeon C.O."/>
            <person name="Chung Y.R."/>
        </authorList>
    </citation>
    <scope>NUCLEOTIDE SEQUENCE [LARGE SCALE GENOMIC DNA]</scope>
    <source>
        <strain evidence="1 2">YC6898</strain>
    </source>
</reference>
<dbReference type="OrthoDB" id="8447695at2"/>
<accession>A0A4R5PJ73</accession>
<gene>
    <name evidence="1" type="ORF">E2A64_10205</name>
</gene>
<name>A0A4R5PJ73_9HYPH</name>
<keyword evidence="2" id="KW-1185">Reference proteome</keyword>
<evidence type="ECO:0000313" key="2">
    <source>
        <dbReference type="Proteomes" id="UP000295131"/>
    </source>
</evidence>
<proteinExistence type="predicted"/>
<protein>
    <submittedName>
        <fullName evidence="1">Uncharacterized protein</fullName>
    </submittedName>
</protein>
<dbReference type="AlphaFoldDB" id="A0A4R5PJ73"/>
<dbReference type="Proteomes" id="UP000295131">
    <property type="component" value="Unassembled WGS sequence"/>
</dbReference>
<evidence type="ECO:0000313" key="1">
    <source>
        <dbReference type="EMBL" id="TDH35703.1"/>
    </source>
</evidence>